<feature type="transmembrane region" description="Helical" evidence="1">
    <location>
        <begin position="85"/>
        <end position="105"/>
    </location>
</feature>
<dbReference type="Pfam" id="PF22564">
    <property type="entry name" value="HAAS"/>
    <property type="match status" value="1"/>
</dbReference>
<accession>A0A6N7XYJ9</accession>
<dbReference type="RefSeq" id="WP_154439976.1">
    <property type="nucleotide sequence ID" value="NZ_JAHLPJ010000001.1"/>
</dbReference>
<organism evidence="2 3">
    <name type="scientific">Tissierella pigra</name>
    <dbReference type="NCBI Taxonomy" id="2607614"/>
    <lineage>
        <taxon>Bacteria</taxon>
        <taxon>Bacillati</taxon>
        <taxon>Bacillota</taxon>
        <taxon>Tissierellia</taxon>
        <taxon>Tissierellales</taxon>
        <taxon>Tissierellaceae</taxon>
        <taxon>Tissierella</taxon>
    </lineage>
</organism>
<proteinExistence type="predicted"/>
<evidence type="ECO:0000256" key="1">
    <source>
        <dbReference type="SAM" id="Phobius"/>
    </source>
</evidence>
<dbReference type="AlphaFoldDB" id="A0A6N7XYJ9"/>
<evidence type="ECO:0000313" key="3">
    <source>
        <dbReference type="Proteomes" id="UP000469523"/>
    </source>
</evidence>
<dbReference type="EMBL" id="VUNQ01000016">
    <property type="protein sequence ID" value="MSU01565.1"/>
    <property type="molecule type" value="Genomic_DNA"/>
</dbReference>
<dbReference type="Proteomes" id="UP000469523">
    <property type="component" value="Unassembled WGS sequence"/>
</dbReference>
<keyword evidence="1" id="KW-1133">Transmembrane helix</keyword>
<name>A0A6N7XYJ9_9FIRM</name>
<protein>
    <submittedName>
        <fullName evidence="2">DUF1700 domain-containing protein</fullName>
    </submittedName>
</protein>
<feature type="transmembrane region" description="Helical" evidence="1">
    <location>
        <begin position="148"/>
        <end position="168"/>
    </location>
</feature>
<keyword evidence="3" id="KW-1185">Reference proteome</keyword>
<feature type="transmembrane region" description="Helical" evidence="1">
    <location>
        <begin position="111"/>
        <end position="136"/>
    </location>
</feature>
<sequence length="197" mass="22071">MNKQEYLDRLMYYLQGLPISELEDIFSDYEEHFRMGISKGKSEEEISKELGDPMEVANNYKTIYGYNDTQNMDNTNYSSNDTKRLLVTIGLIAFNIIIVAGPYLGLAGVLLSFYGVGISIIVSGFVVLFGFPISIFTPIPTPHILTSIAFGIGLLALGTLGIILSVYLTKLLYQLTIKYIKWNLELINKLGGLENEY</sequence>
<evidence type="ECO:0000313" key="2">
    <source>
        <dbReference type="EMBL" id="MSU01565.1"/>
    </source>
</evidence>
<keyword evidence="1" id="KW-0812">Transmembrane</keyword>
<reference evidence="2 3" key="1">
    <citation type="submission" date="2019-09" db="EMBL/GenBank/DDBJ databases">
        <title>In-depth cultivation of the pig gut microbiome towards novel bacterial diversity and tailored functional studies.</title>
        <authorList>
            <person name="Wylensek D."/>
            <person name="Hitch T.C.A."/>
            <person name="Clavel T."/>
        </authorList>
    </citation>
    <scope>NUCLEOTIDE SEQUENCE [LARGE SCALE GENOMIC DNA]</scope>
    <source>
        <strain evidence="2 3">WCA3-693-APC-4?</strain>
    </source>
</reference>
<keyword evidence="1" id="KW-0472">Membrane</keyword>
<gene>
    <name evidence="2" type="ORF">FYJ83_08820</name>
</gene>
<comment type="caution">
    <text evidence="2">The sequence shown here is derived from an EMBL/GenBank/DDBJ whole genome shotgun (WGS) entry which is preliminary data.</text>
</comment>